<dbReference type="InterPro" id="IPR045983">
    <property type="entry name" value="GUC-dom-containing_N"/>
</dbReference>
<dbReference type="HOGENOM" id="CLU_597037_0_0_5"/>
<protein>
    <submittedName>
        <fullName evidence="2">Adenylate/guanylate cyclase</fullName>
    </submittedName>
</protein>
<dbReference type="GO" id="GO:0004016">
    <property type="term" value="F:adenylate cyclase activity"/>
    <property type="evidence" value="ECO:0007669"/>
    <property type="project" value="UniProtKB-ARBA"/>
</dbReference>
<proteinExistence type="predicted"/>
<dbReference type="EMBL" id="CP001349">
    <property type="protein sequence ID" value="ACL55128.1"/>
    <property type="molecule type" value="Genomic_DNA"/>
</dbReference>
<dbReference type="GO" id="GO:0006171">
    <property type="term" value="P:cAMP biosynthetic process"/>
    <property type="evidence" value="ECO:0007669"/>
    <property type="project" value="TreeGrafter"/>
</dbReference>
<name>B8IU83_METNO</name>
<feature type="domain" description="Guanylate cyclase" evidence="1">
    <location>
        <begin position="302"/>
        <end position="420"/>
    </location>
</feature>
<dbReference type="Proteomes" id="UP000008207">
    <property type="component" value="Chromosome"/>
</dbReference>
<dbReference type="STRING" id="460265.Mnod_0078"/>
<evidence type="ECO:0000259" key="1">
    <source>
        <dbReference type="PROSITE" id="PS50125"/>
    </source>
</evidence>
<organism evidence="2 3">
    <name type="scientific">Methylobacterium nodulans (strain LMG 21967 / CNCM I-2342 / ORS 2060)</name>
    <dbReference type="NCBI Taxonomy" id="460265"/>
    <lineage>
        <taxon>Bacteria</taxon>
        <taxon>Pseudomonadati</taxon>
        <taxon>Pseudomonadota</taxon>
        <taxon>Alphaproteobacteria</taxon>
        <taxon>Hyphomicrobiales</taxon>
        <taxon>Methylobacteriaceae</taxon>
        <taxon>Methylobacterium</taxon>
    </lineage>
</organism>
<dbReference type="InterPro" id="IPR050697">
    <property type="entry name" value="Adenylyl/Guanylyl_Cyclase_3/4"/>
</dbReference>
<dbReference type="Pfam" id="PF19363">
    <property type="entry name" value="DUF5939"/>
    <property type="match status" value="1"/>
</dbReference>
<accession>B8IU83</accession>
<dbReference type="PROSITE" id="PS50125">
    <property type="entry name" value="GUANYLATE_CYCLASE_2"/>
    <property type="match status" value="1"/>
</dbReference>
<dbReference type="eggNOG" id="COG2114">
    <property type="taxonomic scope" value="Bacteria"/>
</dbReference>
<dbReference type="GO" id="GO:0035556">
    <property type="term" value="P:intracellular signal transduction"/>
    <property type="evidence" value="ECO:0007669"/>
    <property type="project" value="InterPro"/>
</dbReference>
<dbReference type="Gene3D" id="3.30.70.1230">
    <property type="entry name" value="Nucleotide cyclase"/>
    <property type="match status" value="1"/>
</dbReference>
<sequence>MMHDSDALLDALRQAGDPEAVQALEQLIQHGADEELVRINALSFAGEHGLSQDAVISTLLHGARLGLFEMSWNILCSSCGGVLGANASLKSVRQDAYRCAFCALDTEPILDDAVEVSFAISPRIRRVAAHDPGSLAFWDYHRQIFFGTGVVFPEPPAFEDLARLATLEAVELQAGERMILALQIPAGSLILFDPVTHTAQVLDVAGEPAQQRQELSLVFDDIRPAVGHVDLKPGQLRLTLENRSEERVLPGIFIAGEALNTLIGGRRPFLTAKRLLSNQAFRDIYRTDALDVDQRLKILSLTFVFTDLTGSTDLYERVGDLVAYDLVRSHFQILTAVVASHGGAVVKTIGDAVMATFPMPSQAVAAALEMREAMRRLNTGRETDELILKIGLHEGPCLAVLLNDRQDYFGQTVNIAARVQELATSGAIFVSEPVVRHAEAARLLTEKGLQAQRHLCSLRGIGSRMPVFELT</sequence>
<dbReference type="InterPro" id="IPR029787">
    <property type="entry name" value="Nucleotide_cyclase"/>
</dbReference>
<dbReference type="SUPFAM" id="SSF55073">
    <property type="entry name" value="Nucleotide cyclase"/>
    <property type="match status" value="1"/>
</dbReference>
<dbReference type="CDD" id="cd07302">
    <property type="entry name" value="CHD"/>
    <property type="match status" value="1"/>
</dbReference>
<gene>
    <name evidence="2" type="ordered locus">Mnod_0078</name>
</gene>
<dbReference type="KEGG" id="mno:Mnod_0078"/>
<dbReference type="Pfam" id="PF00211">
    <property type="entry name" value="Guanylate_cyc"/>
    <property type="match status" value="1"/>
</dbReference>
<dbReference type="InterPro" id="IPR001054">
    <property type="entry name" value="A/G_cyclase"/>
</dbReference>
<dbReference type="PANTHER" id="PTHR43081:SF19">
    <property type="entry name" value="PH-SENSITIVE ADENYLATE CYCLASE RV1264"/>
    <property type="match status" value="1"/>
</dbReference>
<keyword evidence="3" id="KW-1185">Reference proteome</keyword>
<reference evidence="2 3" key="1">
    <citation type="submission" date="2009-01" db="EMBL/GenBank/DDBJ databases">
        <title>Complete sequence of chromosome of Methylobacterium nodulans ORS 2060.</title>
        <authorList>
            <consortium name="US DOE Joint Genome Institute"/>
            <person name="Lucas S."/>
            <person name="Copeland A."/>
            <person name="Lapidus A."/>
            <person name="Glavina del Rio T."/>
            <person name="Dalin E."/>
            <person name="Tice H."/>
            <person name="Bruce D."/>
            <person name="Goodwin L."/>
            <person name="Pitluck S."/>
            <person name="Sims D."/>
            <person name="Brettin T."/>
            <person name="Detter J.C."/>
            <person name="Han C."/>
            <person name="Larimer F."/>
            <person name="Land M."/>
            <person name="Hauser L."/>
            <person name="Kyrpides N."/>
            <person name="Ivanova N."/>
            <person name="Marx C.J."/>
            <person name="Richardson P."/>
        </authorList>
    </citation>
    <scope>NUCLEOTIDE SEQUENCE [LARGE SCALE GENOMIC DNA]</scope>
    <source>
        <strain evidence="3">LMG 21967 / CNCM I-2342 / ORS 2060</strain>
    </source>
</reference>
<evidence type="ECO:0000313" key="2">
    <source>
        <dbReference type="EMBL" id="ACL55128.1"/>
    </source>
</evidence>
<dbReference type="SMART" id="SM00044">
    <property type="entry name" value="CYCc"/>
    <property type="match status" value="1"/>
</dbReference>
<dbReference type="AlphaFoldDB" id="B8IU83"/>
<dbReference type="PANTHER" id="PTHR43081">
    <property type="entry name" value="ADENYLATE CYCLASE, TERMINAL-DIFFERENTIATION SPECIFIC-RELATED"/>
    <property type="match status" value="1"/>
</dbReference>
<evidence type="ECO:0000313" key="3">
    <source>
        <dbReference type="Proteomes" id="UP000008207"/>
    </source>
</evidence>